<name>A0AAW2AWZ8_CULAL</name>
<protein>
    <submittedName>
        <fullName evidence="2">Uncharacterized protein</fullName>
    </submittedName>
</protein>
<dbReference type="AlphaFoldDB" id="A0AAW2AWZ8"/>
<comment type="caution">
    <text evidence="2">The sequence shown here is derived from an EMBL/GenBank/DDBJ whole genome shotgun (WGS) entry which is preliminary data.</text>
</comment>
<sequence>MLPVVPSSCLNPTLLQEALYPTRFLRTIIIECGVTPAPVTFLPVLLCTRSALPYLFCARICLWPRWAVYSGKQDWQRIKVRARSRVIVSAVYLDPRPETAWNQRGGKSGRTRECFSSEPPEGSQTR</sequence>
<feature type="region of interest" description="Disordered" evidence="1">
    <location>
        <begin position="98"/>
        <end position="126"/>
    </location>
</feature>
<dbReference type="Proteomes" id="UP001479290">
    <property type="component" value="Unassembled WGS sequence"/>
</dbReference>
<proteinExistence type="predicted"/>
<organism evidence="2 3">
    <name type="scientific">Culter alburnus</name>
    <name type="common">Topmouth culter</name>
    <dbReference type="NCBI Taxonomy" id="194366"/>
    <lineage>
        <taxon>Eukaryota</taxon>
        <taxon>Metazoa</taxon>
        <taxon>Chordata</taxon>
        <taxon>Craniata</taxon>
        <taxon>Vertebrata</taxon>
        <taxon>Euteleostomi</taxon>
        <taxon>Actinopterygii</taxon>
        <taxon>Neopterygii</taxon>
        <taxon>Teleostei</taxon>
        <taxon>Ostariophysi</taxon>
        <taxon>Cypriniformes</taxon>
        <taxon>Xenocyprididae</taxon>
        <taxon>Xenocypridinae</taxon>
        <taxon>Culter</taxon>
    </lineage>
</organism>
<evidence type="ECO:0000256" key="1">
    <source>
        <dbReference type="SAM" id="MobiDB-lite"/>
    </source>
</evidence>
<keyword evidence="3" id="KW-1185">Reference proteome</keyword>
<gene>
    <name evidence="2" type="ORF">ABG768_019380</name>
</gene>
<dbReference type="EMBL" id="JAWDJR010000003">
    <property type="protein sequence ID" value="KAK9977573.1"/>
    <property type="molecule type" value="Genomic_DNA"/>
</dbReference>
<evidence type="ECO:0000313" key="3">
    <source>
        <dbReference type="Proteomes" id="UP001479290"/>
    </source>
</evidence>
<evidence type="ECO:0000313" key="2">
    <source>
        <dbReference type="EMBL" id="KAK9977573.1"/>
    </source>
</evidence>
<accession>A0AAW2AWZ8</accession>
<reference evidence="2 3" key="1">
    <citation type="submission" date="2024-05" db="EMBL/GenBank/DDBJ databases">
        <title>A high-quality chromosomal-level genome assembly of Topmouth culter (Culter alburnus).</title>
        <authorList>
            <person name="Zhao H."/>
        </authorList>
    </citation>
    <scope>NUCLEOTIDE SEQUENCE [LARGE SCALE GENOMIC DNA]</scope>
    <source>
        <strain evidence="2">CATC2023</strain>
        <tissue evidence="2">Muscle</tissue>
    </source>
</reference>